<dbReference type="GO" id="GO:0005366">
    <property type="term" value="F:myo-inositol:proton symporter activity"/>
    <property type="evidence" value="ECO:0007669"/>
    <property type="project" value="TreeGrafter"/>
</dbReference>
<keyword evidence="2" id="KW-0813">Transport</keyword>
<dbReference type="InParanoid" id="A0A068U4G2"/>
<proteinExistence type="inferred from homology"/>
<feature type="transmembrane region" description="Helical" evidence="7">
    <location>
        <begin position="191"/>
        <end position="209"/>
    </location>
</feature>
<dbReference type="InterPro" id="IPR050814">
    <property type="entry name" value="Myo-inositol_Transporter"/>
</dbReference>
<keyword evidence="5 7" id="KW-0472">Membrane</keyword>
<sequence length="246" mass="27223">MFDYNKKEEARSILAKIYPGEEVEAEMKALECSIEAEIAKQESIGDDTFSKLEVSNPSPWNCMTCLRASSDCAFCANGASRLHPKACLVAGDAMKGACPAERRAWHTEGSSEQTRIFCRSLQFFALYFTLLGWVVGTAPWIVNSEIYPLRYRGTGGGIAALSNRVSDLLVSETFLTLTEARQKHLVPGAPFLLFAVVSFLGLVAIFFLIPETKGLQLEEGYKPSLCCCKVKTEENIIKKRVDDSEK</sequence>
<organism evidence="9 10">
    <name type="scientific">Coffea canephora</name>
    <name type="common">Robusta coffee</name>
    <dbReference type="NCBI Taxonomy" id="49390"/>
    <lineage>
        <taxon>Eukaryota</taxon>
        <taxon>Viridiplantae</taxon>
        <taxon>Streptophyta</taxon>
        <taxon>Embryophyta</taxon>
        <taxon>Tracheophyta</taxon>
        <taxon>Spermatophyta</taxon>
        <taxon>Magnoliopsida</taxon>
        <taxon>eudicotyledons</taxon>
        <taxon>Gunneridae</taxon>
        <taxon>Pentapetalae</taxon>
        <taxon>asterids</taxon>
        <taxon>lamiids</taxon>
        <taxon>Gentianales</taxon>
        <taxon>Rubiaceae</taxon>
        <taxon>Ixoroideae</taxon>
        <taxon>Gardenieae complex</taxon>
        <taxon>Bertiereae - Coffeeae clade</taxon>
        <taxon>Coffeeae</taxon>
        <taxon>Coffea</taxon>
    </lineage>
</organism>
<name>A0A068U4G2_COFCA</name>
<dbReference type="Gramene" id="CDP03450">
    <property type="protein sequence ID" value="CDP03450"/>
    <property type="gene ID" value="GSCOC_T00015216001"/>
</dbReference>
<dbReference type="PANTHER" id="PTHR48020">
    <property type="entry name" value="PROTON MYO-INOSITOL COTRANSPORTER"/>
    <property type="match status" value="1"/>
</dbReference>
<evidence type="ECO:0000256" key="3">
    <source>
        <dbReference type="ARBA" id="ARBA00022692"/>
    </source>
</evidence>
<dbReference type="Pfam" id="PF00083">
    <property type="entry name" value="Sugar_tr"/>
    <property type="match status" value="1"/>
</dbReference>
<evidence type="ECO:0000256" key="4">
    <source>
        <dbReference type="ARBA" id="ARBA00022989"/>
    </source>
</evidence>
<dbReference type="OMA" id="DAMKGAC"/>
<gene>
    <name evidence="9" type="ORF">GSCOC_T00015216001</name>
</gene>
<keyword evidence="10" id="KW-1185">Reference proteome</keyword>
<dbReference type="SUPFAM" id="SSF103473">
    <property type="entry name" value="MFS general substrate transporter"/>
    <property type="match status" value="1"/>
</dbReference>
<dbReference type="PhylomeDB" id="A0A068U4G2"/>
<dbReference type="PROSITE" id="PS50850">
    <property type="entry name" value="MFS"/>
    <property type="match status" value="1"/>
</dbReference>
<evidence type="ECO:0000256" key="7">
    <source>
        <dbReference type="SAM" id="Phobius"/>
    </source>
</evidence>
<evidence type="ECO:0000313" key="10">
    <source>
        <dbReference type="Proteomes" id="UP000295252"/>
    </source>
</evidence>
<evidence type="ECO:0000256" key="6">
    <source>
        <dbReference type="ARBA" id="ARBA00044504"/>
    </source>
</evidence>
<keyword evidence="4 7" id="KW-1133">Transmembrane helix</keyword>
<dbReference type="EMBL" id="HG739094">
    <property type="protein sequence ID" value="CDP03450.1"/>
    <property type="molecule type" value="Genomic_DNA"/>
</dbReference>
<protein>
    <recommendedName>
        <fullName evidence="8">Major facilitator superfamily (MFS) profile domain-containing protein</fullName>
    </recommendedName>
</protein>
<feature type="domain" description="Major facilitator superfamily (MFS) profile" evidence="8">
    <location>
        <begin position="1"/>
        <end position="213"/>
    </location>
</feature>
<evidence type="ECO:0000256" key="1">
    <source>
        <dbReference type="ARBA" id="ARBA00004141"/>
    </source>
</evidence>
<dbReference type="Gene3D" id="1.20.1250.20">
    <property type="entry name" value="MFS general substrate transporter like domains"/>
    <property type="match status" value="1"/>
</dbReference>
<reference evidence="10" key="1">
    <citation type="journal article" date="2014" name="Science">
        <title>The coffee genome provides insight into the convergent evolution of caffeine biosynthesis.</title>
        <authorList>
            <person name="Denoeud F."/>
            <person name="Carretero-Paulet L."/>
            <person name="Dereeper A."/>
            <person name="Droc G."/>
            <person name="Guyot R."/>
            <person name="Pietrella M."/>
            <person name="Zheng C."/>
            <person name="Alberti A."/>
            <person name="Anthony F."/>
            <person name="Aprea G."/>
            <person name="Aury J.M."/>
            <person name="Bento P."/>
            <person name="Bernard M."/>
            <person name="Bocs S."/>
            <person name="Campa C."/>
            <person name="Cenci A."/>
            <person name="Combes M.C."/>
            <person name="Crouzillat D."/>
            <person name="Da Silva C."/>
            <person name="Daddiego L."/>
            <person name="De Bellis F."/>
            <person name="Dussert S."/>
            <person name="Garsmeur O."/>
            <person name="Gayraud T."/>
            <person name="Guignon V."/>
            <person name="Jahn K."/>
            <person name="Jamilloux V."/>
            <person name="Joet T."/>
            <person name="Labadie K."/>
            <person name="Lan T."/>
            <person name="Leclercq J."/>
            <person name="Lepelley M."/>
            <person name="Leroy T."/>
            <person name="Li L.T."/>
            <person name="Librado P."/>
            <person name="Lopez L."/>
            <person name="Munoz A."/>
            <person name="Noel B."/>
            <person name="Pallavicini A."/>
            <person name="Perrotta G."/>
            <person name="Poncet V."/>
            <person name="Pot D."/>
            <person name="Priyono X."/>
            <person name="Rigoreau M."/>
            <person name="Rouard M."/>
            <person name="Rozas J."/>
            <person name="Tranchant-Dubreuil C."/>
            <person name="VanBuren R."/>
            <person name="Zhang Q."/>
            <person name="Andrade A.C."/>
            <person name="Argout X."/>
            <person name="Bertrand B."/>
            <person name="de Kochko A."/>
            <person name="Graziosi G."/>
            <person name="Henry R.J."/>
            <person name="Jayarama X."/>
            <person name="Ming R."/>
            <person name="Nagai C."/>
            <person name="Rounsley S."/>
            <person name="Sankoff D."/>
            <person name="Giuliano G."/>
            <person name="Albert V.A."/>
            <person name="Wincker P."/>
            <person name="Lashermes P."/>
        </authorList>
    </citation>
    <scope>NUCLEOTIDE SEQUENCE [LARGE SCALE GENOMIC DNA]</scope>
    <source>
        <strain evidence="10">cv. DH200-94</strain>
    </source>
</reference>
<dbReference type="PANTHER" id="PTHR48020:SF24">
    <property type="entry name" value="INOSITOL TRANSPORTER 4"/>
    <property type="match status" value="1"/>
</dbReference>
<feature type="transmembrane region" description="Helical" evidence="7">
    <location>
        <begin position="123"/>
        <end position="142"/>
    </location>
</feature>
<dbReference type="InterPro" id="IPR036259">
    <property type="entry name" value="MFS_trans_sf"/>
</dbReference>
<evidence type="ECO:0000256" key="5">
    <source>
        <dbReference type="ARBA" id="ARBA00023136"/>
    </source>
</evidence>
<evidence type="ECO:0000313" key="9">
    <source>
        <dbReference type="EMBL" id="CDP03450.1"/>
    </source>
</evidence>
<dbReference type="OrthoDB" id="1719039at2759"/>
<dbReference type="InterPro" id="IPR020846">
    <property type="entry name" value="MFS_dom"/>
</dbReference>
<accession>A0A068U4G2</accession>
<comment type="subcellular location">
    <subcellularLocation>
        <location evidence="1">Membrane</location>
        <topology evidence="1">Multi-pass membrane protein</topology>
    </subcellularLocation>
</comment>
<dbReference type="InterPro" id="IPR005828">
    <property type="entry name" value="MFS_sugar_transport-like"/>
</dbReference>
<dbReference type="AlphaFoldDB" id="A0A068U4G2"/>
<comment type="similarity">
    <text evidence="6">Belongs to the major facilitator superfamily. Phosphate:H(+) symporter (TC 2.A.1.9) family.</text>
</comment>
<dbReference type="Proteomes" id="UP000295252">
    <property type="component" value="Chromosome V"/>
</dbReference>
<evidence type="ECO:0000256" key="2">
    <source>
        <dbReference type="ARBA" id="ARBA00022448"/>
    </source>
</evidence>
<dbReference type="GO" id="GO:0016020">
    <property type="term" value="C:membrane"/>
    <property type="evidence" value="ECO:0007669"/>
    <property type="project" value="UniProtKB-SubCell"/>
</dbReference>
<keyword evidence="3 7" id="KW-0812">Transmembrane</keyword>
<evidence type="ECO:0000259" key="8">
    <source>
        <dbReference type="PROSITE" id="PS50850"/>
    </source>
</evidence>